<dbReference type="AlphaFoldDB" id="A0A2G8JUA2"/>
<accession>A0A2G8JUA2</accession>
<dbReference type="GO" id="GO:0008234">
    <property type="term" value="F:cysteine-type peptidase activity"/>
    <property type="evidence" value="ECO:0007669"/>
    <property type="project" value="InterPro"/>
</dbReference>
<evidence type="ECO:0000259" key="3">
    <source>
        <dbReference type="SMART" id="SM00645"/>
    </source>
</evidence>
<feature type="domain" description="Peptidase C1A papain C-terminal" evidence="3">
    <location>
        <begin position="1"/>
        <end position="188"/>
    </location>
</feature>
<dbReference type="GO" id="GO:0006508">
    <property type="term" value="P:proteolysis"/>
    <property type="evidence" value="ECO:0007669"/>
    <property type="project" value="InterPro"/>
</dbReference>
<name>A0A2G8JUA2_STIJA</name>
<dbReference type="InterPro" id="IPR038765">
    <property type="entry name" value="Papain-like_cys_pep_sf"/>
</dbReference>
<dbReference type="InterPro" id="IPR025660">
    <property type="entry name" value="Pept_his_AS"/>
</dbReference>
<comment type="similarity">
    <text evidence="1">Belongs to the peptidase C1 family.</text>
</comment>
<dbReference type="InterPro" id="IPR025661">
    <property type="entry name" value="Pept_asp_AS"/>
</dbReference>
<keyword evidence="5" id="KW-1185">Reference proteome</keyword>
<dbReference type="Pfam" id="PF00112">
    <property type="entry name" value="Peptidase_C1"/>
    <property type="match status" value="1"/>
</dbReference>
<dbReference type="SUPFAM" id="SSF54001">
    <property type="entry name" value="Cysteine proteinases"/>
    <property type="match status" value="1"/>
</dbReference>
<evidence type="ECO:0000256" key="2">
    <source>
        <dbReference type="ARBA" id="ARBA00023157"/>
    </source>
</evidence>
<protein>
    <submittedName>
        <fullName evidence="4">Putative tubulointerstitial nephritis antigen-like</fullName>
    </submittedName>
</protein>
<evidence type="ECO:0000256" key="1">
    <source>
        <dbReference type="ARBA" id="ARBA00008455"/>
    </source>
</evidence>
<dbReference type="Gene3D" id="3.90.70.10">
    <property type="entry name" value="Cysteine proteinases"/>
    <property type="match status" value="1"/>
</dbReference>
<keyword evidence="2" id="KW-1015">Disulfide bond</keyword>
<proteinExistence type="inferred from homology"/>
<dbReference type="PANTHER" id="PTHR12411">
    <property type="entry name" value="CYSTEINE PROTEASE FAMILY C1-RELATED"/>
    <property type="match status" value="1"/>
</dbReference>
<dbReference type="InterPro" id="IPR013128">
    <property type="entry name" value="Peptidase_C1A"/>
</dbReference>
<gene>
    <name evidence="4" type="ORF">BSL78_23850</name>
</gene>
<dbReference type="EMBL" id="MRZV01001251">
    <property type="protein sequence ID" value="PIK39313.1"/>
    <property type="molecule type" value="Genomic_DNA"/>
</dbReference>
<evidence type="ECO:0000313" key="5">
    <source>
        <dbReference type="Proteomes" id="UP000230750"/>
    </source>
</evidence>
<comment type="caution">
    <text evidence="4">The sequence shown here is derived from an EMBL/GenBank/DDBJ whole genome shotgun (WGS) entry which is preliminary data.</text>
</comment>
<dbReference type="Proteomes" id="UP000230750">
    <property type="component" value="Unassembled WGS sequence"/>
</dbReference>
<organism evidence="4 5">
    <name type="scientific">Stichopus japonicus</name>
    <name type="common">Sea cucumber</name>
    <dbReference type="NCBI Taxonomy" id="307972"/>
    <lineage>
        <taxon>Eukaryota</taxon>
        <taxon>Metazoa</taxon>
        <taxon>Echinodermata</taxon>
        <taxon>Eleutherozoa</taxon>
        <taxon>Echinozoa</taxon>
        <taxon>Holothuroidea</taxon>
        <taxon>Aspidochirotacea</taxon>
        <taxon>Aspidochirotida</taxon>
        <taxon>Stichopodidae</taxon>
        <taxon>Apostichopus</taxon>
    </lineage>
</organism>
<reference evidence="4 5" key="1">
    <citation type="journal article" date="2017" name="PLoS Biol.">
        <title>The sea cucumber genome provides insights into morphological evolution and visceral regeneration.</title>
        <authorList>
            <person name="Zhang X."/>
            <person name="Sun L."/>
            <person name="Yuan J."/>
            <person name="Sun Y."/>
            <person name="Gao Y."/>
            <person name="Zhang L."/>
            <person name="Li S."/>
            <person name="Dai H."/>
            <person name="Hamel J.F."/>
            <person name="Liu C."/>
            <person name="Yu Y."/>
            <person name="Liu S."/>
            <person name="Lin W."/>
            <person name="Guo K."/>
            <person name="Jin S."/>
            <person name="Xu P."/>
            <person name="Storey K.B."/>
            <person name="Huan P."/>
            <person name="Zhang T."/>
            <person name="Zhou Y."/>
            <person name="Zhang J."/>
            <person name="Lin C."/>
            <person name="Li X."/>
            <person name="Xing L."/>
            <person name="Huo D."/>
            <person name="Sun M."/>
            <person name="Wang L."/>
            <person name="Mercier A."/>
            <person name="Li F."/>
            <person name="Yang H."/>
            <person name="Xiang J."/>
        </authorList>
    </citation>
    <scope>NUCLEOTIDE SEQUENCE [LARGE SCALE GENOMIC DNA]</scope>
    <source>
        <strain evidence="4">Shaxun</strain>
        <tissue evidence="4">Muscle</tissue>
    </source>
</reference>
<dbReference type="OrthoDB" id="3789175at2759"/>
<dbReference type="SMART" id="SM00645">
    <property type="entry name" value="Pept_C1"/>
    <property type="match status" value="1"/>
</dbReference>
<evidence type="ECO:0000313" key="4">
    <source>
        <dbReference type="EMBL" id="PIK39313.1"/>
    </source>
</evidence>
<sequence length="198" mass="22498">MQHLLSCNSRNQRGCDGGYTDRAYWFLRKRGVVSDECYPLKSGQSEDTSMDKLTCELGYLQSYPCPNGDVTSELQRSSPPYRIGMNQEEIMLEIMRNGPVQATFQVKDDFFSYVTGVYQYSGSDGSEIEGFHSVRILGWGKEISEDGTELPYWLCANSWGTDWGEDGYFRIRRGKNECEIESFVVGVWGQVDAGMHEP</sequence>
<dbReference type="PROSITE" id="PS00640">
    <property type="entry name" value="THIOL_PROTEASE_ASN"/>
    <property type="match status" value="1"/>
</dbReference>
<dbReference type="PROSITE" id="PS00639">
    <property type="entry name" value="THIOL_PROTEASE_HIS"/>
    <property type="match status" value="1"/>
</dbReference>
<dbReference type="InterPro" id="IPR000668">
    <property type="entry name" value="Peptidase_C1A_C"/>
</dbReference>